<keyword evidence="6" id="KW-0418">Kinase</keyword>
<protein>
    <recommendedName>
        <fullName evidence="2">histidine kinase</fullName>
        <ecNumber evidence="2">2.7.13.3</ecNumber>
    </recommendedName>
</protein>
<dbReference type="InterPro" id="IPR000792">
    <property type="entry name" value="Tscrpt_reg_LuxR_C"/>
</dbReference>
<dbReference type="Gene3D" id="3.40.50.2300">
    <property type="match status" value="2"/>
</dbReference>
<dbReference type="CDD" id="cd00156">
    <property type="entry name" value="REC"/>
    <property type="match status" value="1"/>
</dbReference>
<feature type="domain" description="Response regulatory" evidence="11">
    <location>
        <begin position="672"/>
        <end position="787"/>
    </location>
</feature>
<sequence>MRQEDDRVALVVLAGGTRACAALLARLPAADGLPAILVLPGELAAETMRAALATAAPMPVLLAEAGMVLRRNRIHLVPRGLGLAARQDRLEAAPGGSVEDLMGAVARRGAATGVLLEGAEPAAVAALVALKRAGGRLLVQAPPEGAPGAGAPGADAVLTAPEIAAVLAAAQPMPPASRPDAEPVPGTAAWQVLDGIAALVLDEALAIRFFTPGARALLRLAPGAVGRPLADLAPLSKDPALLDDARAVLDGAAEEVRDVPGPGGAWFLRRIRATGQGLVVSYAEVTALRRAGEAAEAARLHLEAILRAIRLPLVVLDPGRRILQANPRFIALFGGIEPGAPLPPTLAAALRGTPALDAVLAAAPGAPEAVEDCVVEVMLPRAGPRILQLAASRLPGAPPKALLTMKDITERARLAERLEGARAAAEQADRDKSRFLAAASHDLRQPLQSMSMLHGLLAAKASDPAMLKLIGRLDETIDAMSGILDALLDINQMEAGRIHAAVAPVPLGALLASLDREFAEVARAAGLGWRLVPSDAVVLTDARLLRQILRNLVSNALKYTRRGRILVGCRRAGAMLRIEVWDTGIGIPATQTQKVFEEFHQINNPARARSLGLGLGLAIARRLADLLGHRIGVRSREQVGSVFHIDVPLTGGAEAQGPGHQTRMAEPWTASRILVIEDDPAVGDAVLMLLQQAGYEVMLAGDGAQAIAMAAQSPPALIITDFNLPGAFNGAELTLQLRQLLHTPPAAIILTGDTSAGALRAIRLLDVAHVPKPVRADDLLARVRRLLPAAAEPPPRETLFRAPAAGEQPAPAALEEAQAPAPRPAAGRDRVFIVDDDAVLRRVVAEWLGANGWQVETFGSAEAFLKADAPGRRGCVLVDAVMPAMDGIALLEALRPHARRLPAIMVTGHGDVRMAVQAMAAGATDFIEKPMLREDLLRSIHRAMALIADQAGEVAARAEMAGRLARLTPRQRQILDRVIAGSPSKVIAAELRLNQRTVENHRAAIMAKLGVRSLPELIRKVVSVA</sequence>
<dbReference type="SUPFAM" id="SSF55874">
    <property type="entry name" value="ATPase domain of HSP90 chaperone/DNA topoisomerase II/histidine kinase"/>
    <property type="match status" value="1"/>
</dbReference>
<feature type="modified residue" description="4-aspartylphosphate" evidence="7">
    <location>
        <position position="879"/>
    </location>
</feature>
<dbReference type="InterPro" id="IPR000673">
    <property type="entry name" value="Sig_transdc_resp-reg_Me-estase"/>
</dbReference>
<dbReference type="InterPro" id="IPR035965">
    <property type="entry name" value="PAS-like_dom_sf"/>
</dbReference>
<dbReference type="Pfam" id="PF00196">
    <property type="entry name" value="GerE"/>
    <property type="match status" value="1"/>
</dbReference>
<proteinExistence type="predicted"/>
<feature type="modified residue" description="4-aspartylphosphate" evidence="7">
    <location>
        <position position="721"/>
    </location>
</feature>
<dbReference type="SUPFAM" id="SSF52172">
    <property type="entry name" value="CheY-like"/>
    <property type="match status" value="2"/>
</dbReference>
<dbReference type="SMART" id="SM00448">
    <property type="entry name" value="REC"/>
    <property type="match status" value="2"/>
</dbReference>
<dbReference type="Gene3D" id="3.30.450.20">
    <property type="entry name" value="PAS domain"/>
    <property type="match status" value="1"/>
</dbReference>
<dbReference type="PRINTS" id="PR00038">
    <property type="entry name" value="HTHLUXR"/>
</dbReference>
<evidence type="ECO:0000256" key="6">
    <source>
        <dbReference type="ARBA" id="ARBA00022777"/>
    </source>
</evidence>
<dbReference type="Gene3D" id="1.10.10.10">
    <property type="entry name" value="Winged helix-like DNA-binding domain superfamily/Winged helix DNA-binding domain"/>
    <property type="match status" value="1"/>
</dbReference>
<feature type="domain" description="Histidine kinase" evidence="10">
    <location>
        <begin position="438"/>
        <end position="651"/>
    </location>
</feature>
<dbReference type="InterPro" id="IPR001789">
    <property type="entry name" value="Sig_transdc_resp-reg_receiver"/>
</dbReference>
<dbReference type="EC" id="2.7.13.3" evidence="2"/>
<reference evidence="12 13" key="1">
    <citation type="submission" date="2020-03" db="EMBL/GenBank/DDBJ databases">
        <title>Roseomonas selenitidurans sp. nov. isolated from urban soil.</title>
        <authorList>
            <person name="Liu H."/>
        </authorList>
    </citation>
    <scope>NUCLEOTIDE SEQUENCE [LARGE SCALE GENOMIC DNA]</scope>
    <source>
        <strain evidence="12 13">BU-1</strain>
    </source>
</reference>
<evidence type="ECO:0000256" key="3">
    <source>
        <dbReference type="ARBA" id="ARBA00022500"/>
    </source>
</evidence>
<dbReference type="PROSITE" id="PS50109">
    <property type="entry name" value="HIS_KIN"/>
    <property type="match status" value="1"/>
</dbReference>
<dbReference type="EMBL" id="JAAVNE010000007">
    <property type="protein sequence ID" value="NKC30542.1"/>
    <property type="molecule type" value="Genomic_DNA"/>
</dbReference>
<dbReference type="PANTHER" id="PTHR43047">
    <property type="entry name" value="TWO-COMPONENT HISTIDINE PROTEIN KINASE"/>
    <property type="match status" value="1"/>
</dbReference>
<dbReference type="Pfam" id="PF00072">
    <property type="entry name" value="Response_reg"/>
    <property type="match status" value="2"/>
</dbReference>
<gene>
    <name evidence="12" type="ORF">HEQ75_06680</name>
</gene>
<dbReference type="InterPro" id="IPR000014">
    <property type="entry name" value="PAS"/>
</dbReference>
<accession>A0ABX1E059</accession>
<evidence type="ECO:0000313" key="13">
    <source>
        <dbReference type="Proteomes" id="UP000787635"/>
    </source>
</evidence>
<dbReference type="InterPro" id="IPR035909">
    <property type="entry name" value="CheB_C"/>
</dbReference>
<dbReference type="InterPro" id="IPR003594">
    <property type="entry name" value="HATPase_dom"/>
</dbReference>
<dbReference type="SUPFAM" id="SSF47384">
    <property type="entry name" value="Homodimeric domain of signal transducing histidine kinase"/>
    <property type="match status" value="1"/>
</dbReference>
<dbReference type="InterPro" id="IPR011006">
    <property type="entry name" value="CheY-like_superfamily"/>
</dbReference>
<dbReference type="Pfam" id="PF13596">
    <property type="entry name" value="PAS_10"/>
    <property type="match status" value="1"/>
</dbReference>
<dbReference type="RefSeq" id="WP_168028486.1">
    <property type="nucleotide sequence ID" value="NZ_JAAVNE010000007.1"/>
</dbReference>
<dbReference type="Pfam" id="PF00512">
    <property type="entry name" value="HisKA"/>
    <property type="match status" value="1"/>
</dbReference>
<evidence type="ECO:0000256" key="2">
    <source>
        <dbReference type="ARBA" id="ARBA00012438"/>
    </source>
</evidence>
<keyword evidence="5" id="KW-0808">Transferase</keyword>
<comment type="caution">
    <text evidence="12">The sequence shown here is derived from an EMBL/GenBank/DDBJ whole genome shotgun (WGS) entry which is preliminary data.</text>
</comment>
<dbReference type="CDD" id="cd00082">
    <property type="entry name" value="HisKA"/>
    <property type="match status" value="1"/>
</dbReference>
<feature type="compositionally biased region" description="Low complexity" evidence="8">
    <location>
        <begin position="805"/>
        <end position="820"/>
    </location>
</feature>
<organism evidence="12 13">
    <name type="scientific">Falsiroseomonas selenitidurans</name>
    <dbReference type="NCBI Taxonomy" id="2716335"/>
    <lineage>
        <taxon>Bacteria</taxon>
        <taxon>Pseudomonadati</taxon>
        <taxon>Pseudomonadota</taxon>
        <taxon>Alphaproteobacteria</taxon>
        <taxon>Acetobacterales</taxon>
        <taxon>Roseomonadaceae</taxon>
        <taxon>Falsiroseomonas</taxon>
    </lineage>
</organism>
<evidence type="ECO:0000256" key="7">
    <source>
        <dbReference type="PROSITE-ProRule" id="PRU00169"/>
    </source>
</evidence>
<dbReference type="PRINTS" id="PR00344">
    <property type="entry name" value="BCTRLSENSOR"/>
</dbReference>
<dbReference type="Pfam" id="PF02518">
    <property type="entry name" value="HATPase_c"/>
    <property type="match status" value="1"/>
</dbReference>
<evidence type="ECO:0000313" key="12">
    <source>
        <dbReference type="EMBL" id="NKC30542.1"/>
    </source>
</evidence>
<keyword evidence="13" id="KW-1185">Reference proteome</keyword>
<dbReference type="Gene3D" id="3.30.565.10">
    <property type="entry name" value="Histidine kinase-like ATPase, C-terminal domain"/>
    <property type="match status" value="1"/>
</dbReference>
<evidence type="ECO:0000259" key="9">
    <source>
        <dbReference type="PROSITE" id="PS50043"/>
    </source>
</evidence>
<keyword evidence="4 7" id="KW-0597">Phosphoprotein</keyword>
<dbReference type="InterPro" id="IPR036388">
    <property type="entry name" value="WH-like_DNA-bd_sf"/>
</dbReference>
<comment type="catalytic activity">
    <reaction evidence="1">
        <text>ATP + protein L-histidine = ADP + protein N-phospho-L-histidine.</text>
        <dbReference type="EC" id="2.7.13.3"/>
    </reaction>
</comment>
<evidence type="ECO:0000256" key="4">
    <source>
        <dbReference type="ARBA" id="ARBA00022553"/>
    </source>
</evidence>
<dbReference type="SUPFAM" id="SSF55785">
    <property type="entry name" value="PYP-like sensor domain (PAS domain)"/>
    <property type="match status" value="1"/>
</dbReference>
<dbReference type="PROSITE" id="PS50110">
    <property type="entry name" value="RESPONSE_REGULATORY"/>
    <property type="match status" value="2"/>
</dbReference>
<dbReference type="SMART" id="SM00388">
    <property type="entry name" value="HisKA"/>
    <property type="match status" value="1"/>
</dbReference>
<keyword evidence="3" id="KW-0145">Chemotaxis</keyword>
<dbReference type="InterPro" id="IPR003661">
    <property type="entry name" value="HisK_dim/P_dom"/>
</dbReference>
<feature type="region of interest" description="Disordered" evidence="8">
    <location>
        <begin position="805"/>
        <end position="825"/>
    </location>
</feature>
<dbReference type="InterPro" id="IPR004358">
    <property type="entry name" value="Sig_transdc_His_kin-like_C"/>
</dbReference>
<dbReference type="SMART" id="SM00387">
    <property type="entry name" value="HATPase_c"/>
    <property type="match status" value="1"/>
</dbReference>
<feature type="domain" description="HTH luxR-type" evidence="9">
    <location>
        <begin position="960"/>
        <end position="1025"/>
    </location>
</feature>
<dbReference type="PROSITE" id="PS00622">
    <property type="entry name" value="HTH_LUXR_1"/>
    <property type="match status" value="1"/>
</dbReference>
<dbReference type="InterPro" id="IPR036097">
    <property type="entry name" value="HisK_dim/P_sf"/>
</dbReference>
<evidence type="ECO:0000259" key="11">
    <source>
        <dbReference type="PROSITE" id="PS50110"/>
    </source>
</evidence>
<dbReference type="PROSITE" id="PS50043">
    <property type="entry name" value="HTH_LUXR_2"/>
    <property type="match status" value="1"/>
</dbReference>
<dbReference type="SMART" id="SM00421">
    <property type="entry name" value="HTH_LUXR"/>
    <property type="match status" value="1"/>
</dbReference>
<feature type="domain" description="Response regulatory" evidence="11">
    <location>
        <begin position="830"/>
        <end position="944"/>
    </location>
</feature>
<dbReference type="Pfam" id="PF13188">
    <property type="entry name" value="PAS_8"/>
    <property type="match status" value="1"/>
</dbReference>
<dbReference type="InterPro" id="IPR036890">
    <property type="entry name" value="HATPase_C_sf"/>
</dbReference>
<dbReference type="Gene3D" id="1.10.287.130">
    <property type="match status" value="1"/>
</dbReference>
<evidence type="ECO:0000256" key="8">
    <source>
        <dbReference type="SAM" id="MobiDB-lite"/>
    </source>
</evidence>
<dbReference type="SUPFAM" id="SSF52738">
    <property type="entry name" value="Methylesterase CheB, C-terminal domain"/>
    <property type="match status" value="1"/>
</dbReference>
<evidence type="ECO:0000259" key="10">
    <source>
        <dbReference type="PROSITE" id="PS50109"/>
    </source>
</evidence>
<evidence type="ECO:0000256" key="5">
    <source>
        <dbReference type="ARBA" id="ARBA00022679"/>
    </source>
</evidence>
<dbReference type="CDD" id="cd06170">
    <property type="entry name" value="LuxR_C_like"/>
    <property type="match status" value="1"/>
</dbReference>
<dbReference type="InterPro" id="IPR005467">
    <property type="entry name" value="His_kinase_dom"/>
</dbReference>
<dbReference type="Gene3D" id="3.40.50.180">
    <property type="entry name" value="Methylesterase CheB, C-terminal domain"/>
    <property type="match status" value="1"/>
</dbReference>
<dbReference type="Proteomes" id="UP000787635">
    <property type="component" value="Unassembled WGS sequence"/>
</dbReference>
<dbReference type="CDD" id="cd16922">
    <property type="entry name" value="HATPase_EvgS-ArcB-TorS-like"/>
    <property type="match status" value="1"/>
</dbReference>
<dbReference type="PANTHER" id="PTHR43047:SF9">
    <property type="entry name" value="HISTIDINE KINASE"/>
    <property type="match status" value="1"/>
</dbReference>
<dbReference type="Pfam" id="PF01339">
    <property type="entry name" value="CheB_methylest"/>
    <property type="match status" value="1"/>
</dbReference>
<evidence type="ECO:0000256" key="1">
    <source>
        <dbReference type="ARBA" id="ARBA00000085"/>
    </source>
</evidence>
<name>A0ABX1E059_9PROT</name>